<reference evidence="1" key="1">
    <citation type="journal article" date="2020" name="Stud. Mycol.">
        <title>101 Dothideomycetes genomes: a test case for predicting lifestyles and emergence of pathogens.</title>
        <authorList>
            <person name="Haridas S."/>
            <person name="Albert R."/>
            <person name="Binder M."/>
            <person name="Bloem J."/>
            <person name="Labutti K."/>
            <person name="Salamov A."/>
            <person name="Andreopoulos B."/>
            <person name="Baker S."/>
            <person name="Barry K."/>
            <person name="Bills G."/>
            <person name="Bluhm B."/>
            <person name="Cannon C."/>
            <person name="Castanera R."/>
            <person name="Culley D."/>
            <person name="Daum C."/>
            <person name="Ezra D."/>
            <person name="Gonzalez J."/>
            <person name="Henrissat B."/>
            <person name="Kuo A."/>
            <person name="Liang C."/>
            <person name="Lipzen A."/>
            <person name="Lutzoni F."/>
            <person name="Magnuson J."/>
            <person name="Mondo S."/>
            <person name="Nolan M."/>
            <person name="Ohm R."/>
            <person name="Pangilinan J."/>
            <person name="Park H.-J."/>
            <person name="Ramirez L."/>
            <person name="Alfaro M."/>
            <person name="Sun H."/>
            <person name="Tritt A."/>
            <person name="Yoshinaga Y."/>
            <person name="Zwiers L.-H."/>
            <person name="Turgeon B."/>
            <person name="Goodwin S."/>
            <person name="Spatafora J."/>
            <person name="Crous P."/>
            <person name="Grigoriev I."/>
        </authorList>
    </citation>
    <scope>NUCLEOTIDE SEQUENCE</scope>
    <source>
        <strain evidence="1">CBS 473.64</strain>
    </source>
</reference>
<gene>
    <name evidence="1" type="ORF">P280DRAFT_236052</name>
</gene>
<sequence>MPPPGRRRRRRRRRRARIVQHLGLRLHAASTLPPHTWPASRGWRAAGRGRVHNNTLMYMGTDDAVHRGDAQAAGRPLGRFALDAPSVQSAGEPYAPVASVSLRVSIASTVRRQQQQQWQHQQPQPQHCQRSIRREHARAHCCDVRILTALRR</sequence>
<protein>
    <submittedName>
        <fullName evidence="1">Uncharacterized protein</fullName>
    </submittedName>
</protein>
<proteinExistence type="predicted"/>
<evidence type="ECO:0000313" key="1">
    <source>
        <dbReference type="EMBL" id="KAF2634621.1"/>
    </source>
</evidence>
<dbReference type="AlphaFoldDB" id="A0A6A6RJJ7"/>
<dbReference type="EMBL" id="MU006817">
    <property type="protein sequence ID" value="KAF2634621.1"/>
    <property type="molecule type" value="Genomic_DNA"/>
</dbReference>
<evidence type="ECO:0000313" key="2">
    <source>
        <dbReference type="Proteomes" id="UP000799753"/>
    </source>
</evidence>
<organism evidence="1 2">
    <name type="scientific">Massarina eburnea CBS 473.64</name>
    <dbReference type="NCBI Taxonomy" id="1395130"/>
    <lineage>
        <taxon>Eukaryota</taxon>
        <taxon>Fungi</taxon>
        <taxon>Dikarya</taxon>
        <taxon>Ascomycota</taxon>
        <taxon>Pezizomycotina</taxon>
        <taxon>Dothideomycetes</taxon>
        <taxon>Pleosporomycetidae</taxon>
        <taxon>Pleosporales</taxon>
        <taxon>Massarineae</taxon>
        <taxon>Massarinaceae</taxon>
        <taxon>Massarina</taxon>
    </lineage>
</organism>
<name>A0A6A6RJJ7_9PLEO</name>
<dbReference type="Proteomes" id="UP000799753">
    <property type="component" value="Unassembled WGS sequence"/>
</dbReference>
<keyword evidence="2" id="KW-1185">Reference proteome</keyword>
<accession>A0A6A6RJJ7</accession>